<dbReference type="InterPro" id="IPR029063">
    <property type="entry name" value="SAM-dependent_MTases_sf"/>
</dbReference>
<dbReference type="AlphaFoldDB" id="A0A517SA18"/>
<dbReference type="CDD" id="cd02440">
    <property type="entry name" value="AdoMet_MTases"/>
    <property type="match status" value="1"/>
</dbReference>
<dbReference type="InParanoid" id="A0A517SA18"/>
<evidence type="ECO:0000313" key="2">
    <source>
        <dbReference type="EMBL" id="QDT52962.1"/>
    </source>
</evidence>
<accession>A0A517SA18</accession>
<organism evidence="2 3">
    <name type="scientific">Caulifigura coniformis</name>
    <dbReference type="NCBI Taxonomy" id="2527983"/>
    <lineage>
        <taxon>Bacteria</taxon>
        <taxon>Pseudomonadati</taxon>
        <taxon>Planctomycetota</taxon>
        <taxon>Planctomycetia</taxon>
        <taxon>Planctomycetales</taxon>
        <taxon>Planctomycetaceae</taxon>
        <taxon>Caulifigura</taxon>
    </lineage>
</organism>
<keyword evidence="3" id="KW-1185">Reference proteome</keyword>
<gene>
    <name evidence="2" type="primary">rebM_1</name>
    <name evidence="2" type="ORF">Pan44_09760</name>
</gene>
<dbReference type="Proteomes" id="UP000315700">
    <property type="component" value="Chromosome"/>
</dbReference>
<dbReference type="PANTHER" id="PTHR43591">
    <property type="entry name" value="METHYLTRANSFERASE"/>
    <property type="match status" value="1"/>
</dbReference>
<feature type="domain" description="Methyltransferase" evidence="1">
    <location>
        <begin position="51"/>
        <end position="147"/>
    </location>
</feature>
<dbReference type="Gene3D" id="3.40.50.150">
    <property type="entry name" value="Vaccinia Virus protein VP39"/>
    <property type="match status" value="1"/>
</dbReference>
<dbReference type="OrthoDB" id="9778766at2"/>
<name>A0A517SA18_9PLAN</name>
<dbReference type="GO" id="GO:0032259">
    <property type="term" value="P:methylation"/>
    <property type="evidence" value="ECO:0007669"/>
    <property type="project" value="UniProtKB-KW"/>
</dbReference>
<evidence type="ECO:0000259" key="1">
    <source>
        <dbReference type="Pfam" id="PF13649"/>
    </source>
</evidence>
<protein>
    <submittedName>
        <fullName evidence="2">Demethylrebeccamycin-D-glucose O-methyltransferase</fullName>
        <ecNumber evidence="2">2.1.1.164</ecNumber>
    </submittedName>
</protein>
<dbReference type="RefSeq" id="WP_145027762.1">
    <property type="nucleotide sequence ID" value="NZ_CP036271.1"/>
</dbReference>
<sequence>MIARILEAEVMDSAEEALEYDAMDHGEVNACFATDFLQALEQAGLPVESRVLDVGTGTALIPLEIGRRSSRLAITAIDLAEEMLKLGRRNVERAGLAGRITLLKADAKDLAQATGTFDAVLSNSIVHHIPEPLSVFTAMRGACRAGGLLFVRDLLRPETMDELGALVRTYAGEASDRQRQLFADSLQAALTVKEVSGLLQAVGLPADAVQRTSDRHWTVCCVVPA</sequence>
<dbReference type="PANTHER" id="PTHR43591:SF24">
    <property type="entry name" value="2-METHOXY-6-POLYPRENYL-1,4-BENZOQUINOL METHYLASE, MITOCHONDRIAL"/>
    <property type="match status" value="1"/>
</dbReference>
<dbReference type="EMBL" id="CP036271">
    <property type="protein sequence ID" value="QDT52962.1"/>
    <property type="molecule type" value="Genomic_DNA"/>
</dbReference>
<dbReference type="InterPro" id="IPR041698">
    <property type="entry name" value="Methyltransf_25"/>
</dbReference>
<dbReference type="Pfam" id="PF13649">
    <property type="entry name" value="Methyltransf_25"/>
    <property type="match status" value="1"/>
</dbReference>
<dbReference type="KEGG" id="ccos:Pan44_09760"/>
<evidence type="ECO:0000313" key="3">
    <source>
        <dbReference type="Proteomes" id="UP000315700"/>
    </source>
</evidence>
<dbReference type="SUPFAM" id="SSF53335">
    <property type="entry name" value="S-adenosyl-L-methionine-dependent methyltransferases"/>
    <property type="match status" value="1"/>
</dbReference>
<dbReference type="GO" id="GO:0102082">
    <property type="term" value="F:demethylrebeccamycin--D-glucose O-methyltransferase activity"/>
    <property type="evidence" value="ECO:0007669"/>
    <property type="project" value="UniProtKB-EC"/>
</dbReference>
<keyword evidence="2" id="KW-0489">Methyltransferase</keyword>
<keyword evidence="2" id="KW-0808">Transferase</keyword>
<dbReference type="EC" id="2.1.1.164" evidence="2"/>
<proteinExistence type="predicted"/>
<reference evidence="2 3" key="1">
    <citation type="submission" date="2019-02" db="EMBL/GenBank/DDBJ databases">
        <title>Deep-cultivation of Planctomycetes and their phenomic and genomic characterization uncovers novel biology.</title>
        <authorList>
            <person name="Wiegand S."/>
            <person name="Jogler M."/>
            <person name="Boedeker C."/>
            <person name="Pinto D."/>
            <person name="Vollmers J."/>
            <person name="Rivas-Marin E."/>
            <person name="Kohn T."/>
            <person name="Peeters S.H."/>
            <person name="Heuer A."/>
            <person name="Rast P."/>
            <person name="Oberbeckmann S."/>
            <person name="Bunk B."/>
            <person name="Jeske O."/>
            <person name="Meyerdierks A."/>
            <person name="Storesund J.E."/>
            <person name="Kallscheuer N."/>
            <person name="Luecker S."/>
            <person name="Lage O.M."/>
            <person name="Pohl T."/>
            <person name="Merkel B.J."/>
            <person name="Hornburger P."/>
            <person name="Mueller R.-W."/>
            <person name="Bruemmer F."/>
            <person name="Labrenz M."/>
            <person name="Spormann A.M."/>
            <person name="Op den Camp H."/>
            <person name="Overmann J."/>
            <person name="Amann R."/>
            <person name="Jetten M.S.M."/>
            <person name="Mascher T."/>
            <person name="Medema M.H."/>
            <person name="Devos D.P."/>
            <person name="Kaster A.-K."/>
            <person name="Ovreas L."/>
            <person name="Rohde M."/>
            <person name="Galperin M.Y."/>
            <person name="Jogler C."/>
        </authorList>
    </citation>
    <scope>NUCLEOTIDE SEQUENCE [LARGE SCALE GENOMIC DNA]</scope>
    <source>
        <strain evidence="2 3">Pan44</strain>
    </source>
</reference>